<accession>A0A2S3ZW21</accession>
<organism evidence="1 2">
    <name type="scientific">Arthrobacter glacialis</name>
    <dbReference type="NCBI Taxonomy" id="1664"/>
    <lineage>
        <taxon>Bacteria</taxon>
        <taxon>Bacillati</taxon>
        <taxon>Actinomycetota</taxon>
        <taxon>Actinomycetes</taxon>
        <taxon>Micrococcales</taxon>
        <taxon>Micrococcaceae</taxon>
        <taxon>Arthrobacter</taxon>
    </lineage>
</organism>
<dbReference type="InterPro" id="IPR036287">
    <property type="entry name" value="Rv1873-like_sf"/>
</dbReference>
<sequence length="143" mass="15585">MDYDLDRFVAAQSRVYDDVKAELAAGRKTSHWMWFVFPQVAGLGSSDYAKLYAISSLAEAVSYAAHPVLGTRLRECAQLVLNVPGLSAVEILGGMDAKKLQSSMALFAAAAPEEPVFGEVLERFYGGMPDPATEAILAQWRRV</sequence>
<dbReference type="RefSeq" id="WP_103466178.1">
    <property type="nucleotide sequence ID" value="NZ_PPXC01000009.1"/>
</dbReference>
<evidence type="ECO:0000313" key="1">
    <source>
        <dbReference type="EMBL" id="POH73087.1"/>
    </source>
</evidence>
<dbReference type="Pfam" id="PF08837">
    <property type="entry name" value="DUF1810"/>
    <property type="match status" value="1"/>
</dbReference>
<keyword evidence="2" id="KW-1185">Reference proteome</keyword>
<proteinExistence type="predicted"/>
<protein>
    <submittedName>
        <fullName evidence="1">DUF1810 domain-containing protein</fullName>
    </submittedName>
</protein>
<name>A0A2S3ZW21_ARTGL</name>
<dbReference type="PIRSF" id="PIRSF008546">
    <property type="entry name" value="UCP008546"/>
    <property type="match status" value="1"/>
</dbReference>
<gene>
    <name evidence="1" type="ORF">CVS27_13090</name>
</gene>
<dbReference type="Gene3D" id="1.25.40.380">
    <property type="entry name" value="Protein of unknown function DUF1810"/>
    <property type="match status" value="1"/>
</dbReference>
<dbReference type="SUPFAM" id="SSF140736">
    <property type="entry name" value="Rv1873-like"/>
    <property type="match status" value="1"/>
</dbReference>
<comment type="caution">
    <text evidence="1">The sequence shown here is derived from an EMBL/GenBank/DDBJ whole genome shotgun (WGS) entry which is preliminary data.</text>
</comment>
<dbReference type="InterPro" id="IPR014937">
    <property type="entry name" value="DUF1810"/>
</dbReference>
<dbReference type="AlphaFoldDB" id="A0A2S3ZW21"/>
<dbReference type="EMBL" id="PPXC01000009">
    <property type="protein sequence ID" value="POH73087.1"/>
    <property type="molecule type" value="Genomic_DNA"/>
</dbReference>
<reference evidence="1 2" key="1">
    <citation type="submission" date="2018-01" db="EMBL/GenBank/DDBJ databases">
        <title>Arthrobacter sp. nov., from glaciers in China.</title>
        <authorList>
            <person name="Liu Q."/>
            <person name="Xin Y.-H."/>
        </authorList>
    </citation>
    <scope>NUCLEOTIDE SEQUENCE [LARGE SCALE GENOMIC DNA]</scope>
    <source>
        <strain evidence="1 2">HLT2-12-2</strain>
    </source>
</reference>
<evidence type="ECO:0000313" key="2">
    <source>
        <dbReference type="Proteomes" id="UP000237061"/>
    </source>
</evidence>
<dbReference type="Proteomes" id="UP000237061">
    <property type="component" value="Unassembled WGS sequence"/>
</dbReference>